<sequence length="111" mass="12804">MFSSIELTMLRKVDTKLPVNLWIDENSEHKSRLMFQNNTSDTLRKKSDLIPISVEDCPSILAKGNTLRISSDELKSVQSFITLNKEIFLKYMNDTHFGMHDFFAAMKLSSE</sequence>
<evidence type="ECO:0000313" key="1">
    <source>
        <dbReference type="EMBL" id="SJZ60485.1"/>
    </source>
</evidence>
<dbReference type="Proteomes" id="UP000190423">
    <property type="component" value="Unassembled WGS sequence"/>
</dbReference>
<keyword evidence="2" id="KW-1185">Reference proteome</keyword>
<evidence type="ECO:0000313" key="2">
    <source>
        <dbReference type="Proteomes" id="UP000190423"/>
    </source>
</evidence>
<protein>
    <submittedName>
        <fullName evidence="1">Uncharacterized protein</fullName>
    </submittedName>
</protein>
<dbReference type="EMBL" id="FUWG01000013">
    <property type="protein sequence ID" value="SJZ60485.1"/>
    <property type="molecule type" value="Genomic_DNA"/>
</dbReference>
<organism evidence="1 2">
    <name type="scientific">Treponema porcinum</name>
    <dbReference type="NCBI Taxonomy" id="261392"/>
    <lineage>
        <taxon>Bacteria</taxon>
        <taxon>Pseudomonadati</taxon>
        <taxon>Spirochaetota</taxon>
        <taxon>Spirochaetia</taxon>
        <taxon>Spirochaetales</taxon>
        <taxon>Treponemataceae</taxon>
        <taxon>Treponema</taxon>
    </lineage>
</organism>
<dbReference type="STRING" id="261392.SAMN02745149_01801"/>
<name>A0A1T4M0R6_TREPO</name>
<dbReference type="GeneID" id="78317082"/>
<accession>A0A1T4M0R6</accession>
<dbReference type="AlphaFoldDB" id="A0A1T4M0R6"/>
<gene>
    <name evidence="1" type="ORF">SAMN02745149_01801</name>
</gene>
<proteinExistence type="predicted"/>
<dbReference type="RefSeq" id="WP_078933698.1">
    <property type="nucleotide sequence ID" value="NZ_FUWG01000013.1"/>
</dbReference>
<reference evidence="1 2" key="1">
    <citation type="submission" date="2017-02" db="EMBL/GenBank/DDBJ databases">
        <authorList>
            <person name="Peterson S.W."/>
        </authorList>
    </citation>
    <scope>NUCLEOTIDE SEQUENCE [LARGE SCALE GENOMIC DNA]</scope>
    <source>
        <strain evidence="1 2">ATCC BAA-908</strain>
    </source>
</reference>